<dbReference type="EMBL" id="JAFGIX010000086">
    <property type="protein sequence ID" value="MBN1574736.1"/>
    <property type="molecule type" value="Genomic_DNA"/>
</dbReference>
<comment type="caution">
    <text evidence="2">The sequence shown here is derived from an EMBL/GenBank/DDBJ whole genome shotgun (WGS) entry which is preliminary data.</text>
</comment>
<evidence type="ECO:0000313" key="2">
    <source>
        <dbReference type="EMBL" id="MBN1574736.1"/>
    </source>
</evidence>
<proteinExistence type="predicted"/>
<dbReference type="Pfam" id="PF09339">
    <property type="entry name" value="HTH_IclR"/>
    <property type="match status" value="1"/>
</dbReference>
<dbReference type="SUPFAM" id="SSF52540">
    <property type="entry name" value="P-loop containing nucleoside triphosphate hydrolases"/>
    <property type="match status" value="1"/>
</dbReference>
<name>A0A9D8KKP3_9DELT</name>
<reference evidence="2" key="1">
    <citation type="journal article" date="2021" name="Environ. Microbiol.">
        <title>Genomic characterization of three novel Desulfobacterota classes expand the metabolic and phylogenetic diversity of the phylum.</title>
        <authorList>
            <person name="Murphy C.L."/>
            <person name="Biggerstaff J."/>
            <person name="Eichhorn A."/>
            <person name="Ewing E."/>
            <person name="Shahan R."/>
            <person name="Soriano D."/>
            <person name="Stewart S."/>
            <person name="VanMol K."/>
            <person name="Walker R."/>
            <person name="Walters P."/>
            <person name="Elshahed M.S."/>
            <person name="Youssef N.H."/>
        </authorList>
    </citation>
    <scope>NUCLEOTIDE SEQUENCE</scope>
    <source>
        <strain evidence="2">Zod_Metabat.24</strain>
    </source>
</reference>
<dbReference type="InterPro" id="IPR027417">
    <property type="entry name" value="P-loop_NTPase"/>
</dbReference>
<evidence type="ECO:0000313" key="3">
    <source>
        <dbReference type="Proteomes" id="UP000809273"/>
    </source>
</evidence>
<gene>
    <name evidence="2" type="ORF">JW984_16185</name>
</gene>
<dbReference type="InterPro" id="IPR036388">
    <property type="entry name" value="WH-like_DNA-bd_sf"/>
</dbReference>
<dbReference type="InterPro" id="IPR036390">
    <property type="entry name" value="WH_DNA-bd_sf"/>
</dbReference>
<dbReference type="Gene3D" id="1.10.10.10">
    <property type="entry name" value="Winged helix-like DNA-binding domain superfamily/Winged helix DNA-binding domain"/>
    <property type="match status" value="1"/>
</dbReference>
<reference evidence="2" key="2">
    <citation type="submission" date="2021-01" db="EMBL/GenBank/DDBJ databases">
        <authorList>
            <person name="Hahn C.R."/>
            <person name="Youssef N.H."/>
            <person name="Elshahed M."/>
        </authorList>
    </citation>
    <scope>NUCLEOTIDE SEQUENCE</scope>
    <source>
        <strain evidence="2">Zod_Metabat.24</strain>
    </source>
</reference>
<dbReference type="AlphaFoldDB" id="A0A9D8KKP3"/>
<accession>A0A9D8KKP3</accession>
<dbReference type="Gene3D" id="3.40.50.300">
    <property type="entry name" value="P-loop containing nucleotide triphosphate hydrolases"/>
    <property type="match status" value="1"/>
</dbReference>
<sequence>MDRQELEEQEQIAIREEGNSTDRLPGLLSTYDILNTEFPAPTWIIPEMLSVGVAILGGRPKTGKSWMGLQLGQAVASGGVVFGKKVDPGRVLIIALEDHPRRLKDRMQKQGWSPGLPADFITSKLFRERFGDLGKGGGQLLAKQIERWQYRFVVVDTLSRAIGVDQNDVNAVTNAIGSLQEVAQNLNTSILLIDHHKKALADPDAVSDILGSTGKGAVGDCLWGLYRQAGKVGAKLILTGRDIEEQSLKLNIDWETGLWSCEGEASLYELSGRQGEIIEFLQDAGACGITDIGDALGINKGSAYKILSDLVNRGTILKSGKGRGGVKYSIL</sequence>
<feature type="domain" description="HTH iclR-type" evidence="1">
    <location>
        <begin position="276"/>
        <end position="314"/>
    </location>
</feature>
<protein>
    <submittedName>
        <fullName evidence="2">AAA family ATPase</fullName>
    </submittedName>
</protein>
<dbReference type="SUPFAM" id="SSF46785">
    <property type="entry name" value="Winged helix' DNA-binding domain"/>
    <property type="match status" value="1"/>
</dbReference>
<evidence type="ECO:0000259" key="1">
    <source>
        <dbReference type="Pfam" id="PF09339"/>
    </source>
</evidence>
<dbReference type="Pfam" id="PF13481">
    <property type="entry name" value="AAA_25"/>
    <property type="match status" value="1"/>
</dbReference>
<dbReference type="Proteomes" id="UP000809273">
    <property type="component" value="Unassembled WGS sequence"/>
</dbReference>
<dbReference type="InterPro" id="IPR005471">
    <property type="entry name" value="Tscrpt_reg_IclR_N"/>
</dbReference>
<organism evidence="2 3">
    <name type="scientific">Candidatus Zymogenus saltonus</name>
    <dbReference type="NCBI Taxonomy" id="2844893"/>
    <lineage>
        <taxon>Bacteria</taxon>
        <taxon>Deltaproteobacteria</taxon>
        <taxon>Candidatus Zymogenia</taxon>
        <taxon>Candidatus Zymogeniales</taxon>
        <taxon>Candidatus Zymogenaceae</taxon>
        <taxon>Candidatus Zymogenus</taxon>
    </lineage>
</organism>